<accession>A0A934Q9Z1</accession>
<name>A0A934Q9Z1_9MICO</name>
<dbReference type="Proteomes" id="UP000608530">
    <property type="component" value="Unassembled WGS sequence"/>
</dbReference>
<evidence type="ECO:0000313" key="4">
    <source>
        <dbReference type="Proteomes" id="UP000608530"/>
    </source>
</evidence>
<sequence>MSTTSPRQPAESKNSMDFEVGRRIHMLMWDRGITQTALAPRVGINQSSLAKKLRGQRGWSLDDVRAVAAELQTTVGYLFGETENPHQSPDGGTNRRPTD</sequence>
<evidence type="ECO:0000256" key="1">
    <source>
        <dbReference type="SAM" id="MobiDB-lite"/>
    </source>
</evidence>
<organism evidence="3 4">
    <name type="scientific">Leucobacter chromiisoli</name>
    <dbReference type="NCBI Taxonomy" id="2796471"/>
    <lineage>
        <taxon>Bacteria</taxon>
        <taxon>Bacillati</taxon>
        <taxon>Actinomycetota</taxon>
        <taxon>Actinomycetes</taxon>
        <taxon>Micrococcales</taxon>
        <taxon>Microbacteriaceae</taxon>
        <taxon>Leucobacter</taxon>
    </lineage>
</organism>
<dbReference type="SUPFAM" id="SSF47413">
    <property type="entry name" value="lambda repressor-like DNA-binding domains"/>
    <property type="match status" value="1"/>
</dbReference>
<reference evidence="3" key="1">
    <citation type="submission" date="2020-12" db="EMBL/GenBank/DDBJ databases">
        <title>Leucobacter sp. CAS1, isolated from Chromium sludge.</title>
        <authorList>
            <person name="Xu Z."/>
        </authorList>
    </citation>
    <scope>NUCLEOTIDE SEQUENCE</scope>
    <source>
        <strain evidence="3">CSA1</strain>
    </source>
</reference>
<proteinExistence type="predicted"/>
<gene>
    <name evidence="3" type="ORF">JD276_13235</name>
</gene>
<evidence type="ECO:0000259" key="2">
    <source>
        <dbReference type="PROSITE" id="PS50943"/>
    </source>
</evidence>
<feature type="domain" description="HTH cro/C1-type" evidence="2">
    <location>
        <begin position="31"/>
        <end position="78"/>
    </location>
</feature>
<dbReference type="InterPro" id="IPR010982">
    <property type="entry name" value="Lambda_DNA-bd_dom_sf"/>
</dbReference>
<dbReference type="Pfam" id="PF13443">
    <property type="entry name" value="HTH_26"/>
    <property type="match status" value="1"/>
</dbReference>
<dbReference type="AlphaFoldDB" id="A0A934Q9Z1"/>
<dbReference type="EMBL" id="JAEHOH010000020">
    <property type="protein sequence ID" value="MBK0419995.1"/>
    <property type="molecule type" value="Genomic_DNA"/>
</dbReference>
<dbReference type="PROSITE" id="PS50943">
    <property type="entry name" value="HTH_CROC1"/>
    <property type="match status" value="1"/>
</dbReference>
<dbReference type="InterPro" id="IPR001387">
    <property type="entry name" value="Cro/C1-type_HTH"/>
</dbReference>
<dbReference type="CDD" id="cd00093">
    <property type="entry name" value="HTH_XRE"/>
    <property type="match status" value="1"/>
</dbReference>
<dbReference type="GO" id="GO:0003677">
    <property type="term" value="F:DNA binding"/>
    <property type="evidence" value="ECO:0007669"/>
    <property type="project" value="InterPro"/>
</dbReference>
<comment type="caution">
    <text evidence="3">The sequence shown here is derived from an EMBL/GenBank/DDBJ whole genome shotgun (WGS) entry which is preliminary data.</text>
</comment>
<keyword evidence="4" id="KW-1185">Reference proteome</keyword>
<dbReference type="RefSeq" id="WP_200116137.1">
    <property type="nucleotide sequence ID" value="NZ_JAEHOH010000020.1"/>
</dbReference>
<evidence type="ECO:0000313" key="3">
    <source>
        <dbReference type="EMBL" id="MBK0419995.1"/>
    </source>
</evidence>
<protein>
    <submittedName>
        <fullName evidence="3">Helix-turn-helix transcriptional regulator</fullName>
    </submittedName>
</protein>
<dbReference type="SMART" id="SM00530">
    <property type="entry name" value="HTH_XRE"/>
    <property type="match status" value="1"/>
</dbReference>
<feature type="region of interest" description="Disordered" evidence="1">
    <location>
        <begin position="78"/>
        <end position="99"/>
    </location>
</feature>
<dbReference type="Gene3D" id="1.10.260.40">
    <property type="entry name" value="lambda repressor-like DNA-binding domains"/>
    <property type="match status" value="1"/>
</dbReference>